<protein>
    <submittedName>
        <fullName evidence="7">Uncharacterized protein</fullName>
    </submittedName>
</protein>
<feature type="transmembrane region" description="Helical" evidence="6">
    <location>
        <begin position="82"/>
        <end position="99"/>
    </location>
</feature>
<evidence type="ECO:0000256" key="2">
    <source>
        <dbReference type="ARBA" id="ARBA00006948"/>
    </source>
</evidence>
<sequence length="272" mass="29686">MESLLGHITTFSIIFPLAIQRLWLSLSLQAQSTPSDPFKPKPWHFSTSDHHTLRRNATIYLSLLLLLPITIFASLHPISARHVASLLLFSLLLALILLADSHRVLLLPRGALFFLSAFVFLADSALSNPNSTTHFSEVGFHLRSLTMGPTLICAISCFVLAFVSSNAADVALSIALALKGSWELQVGLTFYVLKLRGCSTAGGPGGVSCELHEDATRAMHMLDLLFSSHAVAIATVCLGMQWIAARWVNRTAETDAMLTRLVEISTSDLEFD</sequence>
<comment type="similarity">
    <text evidence="2">Belongs to the TMEM45 family.</text>
</comment>
<organism evidence="7 8">
    <name type="scientific">Rhynchospora tenuis</name>
    <dbReference type="NCBI Taxonomy" id="198213"/>
    <lineage>
        <taxon>Eukaryota</taxon>
        <taxon>Viridiplantae</taxon>
        <taxon>Streptophyta</taxon>
        <taxon>Embryophyta</taxon>
        <taxon>Tracheophyta</taxon>
        <taxon>Spermatophyta</taxon>
        <taxon>Magnoliopsida</taxon>
        <taxon>Liliopsida</taxon>
        <taxon>Poales</taxon>
        <taxon>Cyperaceae</taxon>
        <taxon>Cyperoideae</taxon>
        <taxon>Rhynchosporeae</taxon>
        <taxon>Rhynchospora</taxon>
    </lineage>
</organism>
<name>A0AAD5Z9Q0_9POAL</name>
<comment type="caution">
    <text evidence="7">The sequence shown here is derived from an EMBL/GenBank/DDBJ whole genome shotgun (WGS) entry which is preliminary data.</text>
</comment>
<keyword evidence="4 6" id="KW-1133">Transmembrane helix</keyword>
<feature type="transmembrane region" description="Helical" evidence="6">
    <location>
        <begin position="57"/>
        <end position="76"/>
    </location>
</feature>
<dbReference type="AlphaFoldDB" id="A0AAD5Z9Q0"/>
<evidence type="ECO:0000313" key="8">
    <source>
        <dbReference type="Proteomes" id="UP001210211"/>
    </source>
</evidence>
<gene>
    <name evidence="7" type="ORF">LUZ61_018590</name>
</gene>
<dbReference type="PANTHER" id="PTHR47830:SF2">
    <property type="entry name" value="PROTEIN, PUTATIVE-RELATED"/>
    <property type="match status" value="1"/>
</dbReference>
<dbReference type="GO" id="GO:0016020">
    <property type="term" value="C:membrane"/>
    <property type="evidence" value="ECO:0007669"/>
    <property type="project" value="UniProtKB-SubCell"/>
</dbReference>
<dbReference type="EMBL" id="JAMRDG010000002">
    <property type="protein sequence ID" value="KAJ3689426.1"/>
    <property type="molecule type" value="Genomic_DNA"/>
</dbReference>
<dbReference type="InterPro" id="IPR006904">
    <property type="entry name" value="DUF716"/>
</dbReference>
<dbReference type="PANTHER" id="PTHR47830">
    <property type="entry name" value="OS11G0534100 PROTEIN"/>
    <property type="match status" value="1"/>
</dbReference>
<evidence type="ECO:0000313" key="7">
    <source>
        <dbReference type="EMBL" id="KAJ3689426.1"/>
    </source>
</evidence>
<evidence type="ECO:0000256" key="3">
    <source>
        <dbReference type="ARBA" id="ARBA00022692"/>
    </source>
</evidence>
<proteinExistence type="inferred from homology"/>
<evidence type="ECO:0000256" key="1">
    <source>
        <dbReference type="ARBA" id="ARBA00004141"/>
    </source>
</evidence>
<evidence type="ECO:0000256" key="5">
    <source>
        <dbReference type="ARBA" id="ARBA00023136"/>
    </source>
</evidence>
<reference evidence="7 8" key="1">
    <citation type="journal article" date="2022" name="Cell">
        <title>Repeat-based holocentromeres influence genome architecture and karyotype evolution.</title>
        <authorList>
            <person name="Hofstatter P.G."/>
            <person name="Thangavel G."/>
            <person name="Lux T."/>
            <person name="Neumann P."/>
            <person name="Vondrak T."/>
            <person name="Novak P."/>
            <person name="Zhang M."/>
            <person name="Costa L."/>
            <person name="Castellani M."/>
            <person name="Scott A."/>
            <person name="Toegelov H."/>
            <person name="Fuchs J."/>
            <person name="Mata-Sucre Y."/>
            <person name="Dias Y."/>
            <person name="Vanzela A.L.L."/>
            <person name="Huettel B."/>
            <person name="Almeida C.C.S."/>
            <person name="Simkova H."/>
            <person name="Souza G."/>
            <person name="Pedrosa-Harand A."/>
            <person name="Macas J."/>
            <person name="Mayer K.F.X."/>
            <person name="Houben A."/>
            <person name="Marques A."/>
        </authorList>
    </citation>
    <scope>NUCLEOTIDE SEQUENCE [LARGE SCALE GENOMIC DNA]</scope>
    <source>
        <strain evidence="7">RhyTen1mFocal</strain>
    </source>
</reference>
<feature type="transmembrane region" description="Helical" evidence="6">
    <location>
        <begin position="106"/>
        <end position="126"/>
    </location>
</feature>
<comment type="subcellular location">
    <subcellularLocation>
        <location evidence="1">Membrane</location>
        <topology evidence="1">Multi-pass membrane protein</topology>
    </subcellularLocation>
</comment>
<keyword evidence="5 6" id="KW-0472">Membrane</keyword>
<evidence type="ECO:0000256" key="4">
    <source>
        <dbReference type="ARBA" id="ARBA00022989"/>
    </source>
</evidence>
<keyword evidence="3 6" id="KW-0812">Transmembrane</keyword>
<dbReference type="Proteomes" id="UP001210211">
    <property type="component" value="Unassembled WGS sequence"/>
</dbReference>
<accession>A0AAD5Z9Q0</accession>
<evidence type="ECO:0000256" key="6">
    <source>
        <dbReference type="SAM" id="Phobius"/>
    </source>
</evidence>
<feature type="transmembrane region" description="Helical" evidence="6">
    <location>
        <begin position="146"/>
        <end position="163"/>
    </location>
</feature>
<feature type="transmembrane region" description="Helical" evidence="6">
    <location>
        <begin position="224"/>
        <end position="244"/>
    </location>
</feature>
<keyword evidence="8" id="KW-1185">Reference proteome</keyword>
<dbReference type="Pfam" id="PF04819">
    <property type="entry name" value="DUF716"/>
    <property type="match status" value="1"/>
</dbReference>